<accession>A0A382IWY6</accession>
<evidence type="ECO:0000313" key="1">
    <source>
        <dbReference type="EMBL" id="SVC03413.1"/>
    </source>
</evidence>
<name>A0A382IWY6_9ZZZZ</name>
<protein>
    <submittedName>
        <fullName evidence="1">Uncharacterized protein</fullName>
    </submittedName>
</protein>
<feature type="non-terminal residue" evidence="1">
    <location>
        <position position="36"/>
    </location>
</feature>
<proteinExistence type="predicted"/>
<organism evidence="1">
    <name type="scientific">marine metagenome</name>
    <dbReference type="NCBI Taxonomy" id="408172"/>
    <lineage>
        <taxon>unclassified sequences</taxon>
        <taxon>metagenomes</taxon>
        <taxon>ecological metagenomes</taxon>
    </lineage>
</organism>
<sequence length="36" mass="4018">MIPVAAGIPVEKLSYQFIVPNIIPKPAKTIPNTNWR</sequence>
<reference evidence="1" key="1">
    <citation type="submission" date="2018-05" db="EMBL/GenBank/DDBJ databases">
        <authorList>
            <person name="Lanie J.A."/>
            <person name="Ng W.-L."/>
            <person name="Kazmierczak K.M."/>
            <person name="Andrzejewski T.M."/>
            <person name="Davidsen T.M."/>
            <person name="Wayne K.J."/>
            <person name="Tettelin H."/>
            <person name="Glass J.I."/>
            <person name="Rusch D."/>
            <person name="Podicherti R."/>
            <person name="Tsui H.-C.T."/>
            <person name="Winkler M.E."/>
        </authorList>
    </citation>
    <scope>NUCLEOTIDE SEQUENCE</scope>
</reference>
<gene>
    <name evidence="1" type="ORF">METZ01_LOCUS256267</name>
</gene>
<dbReference type="EMBL" id="UINC01069775">
    <property type="protein sequence ID" value="SVC03413.1"/>
    <property type="molecule type" value="Genomic_DNA"/>
</dbReference>
<dbReference type="AlphaFoldDB" id="A0A382IWY6"/>